<gene>
    <name evidence="3" type="ORF">Tco_0750621</name>
</gene>
<proteinExistence type="predicted"/>
<evidence type="ECO:0000313" key="4">
    <source>
        <dbReference type="Proteomes" id="UP001151760"/>
    </source>
</evidence>
<comment type="caution">
    <text evidence="3">The sequence shown here is derived from an EMBL/GenBank/DDBJ whole genome shotgun (WGS) entry which is preliminary data.</text>
</comment>
<evidence type="ECO:0000313" key="3">
    <source>
        <dbReference type="EMBL" id="GJS84080.1"/>
    </source>
</evidence>
<dbReference type="EMBL" id="BQNB010010948">
    <property type="protein sequence ID" value="GJS84080.1"/>
    <property type="molecule type" value="Genomic_DNA"/>
</dbReference>
<keyword evidence="4" id="KW-1185">Reference proteome</keyword>
<evidence type="ECO:0000256" key="1">
    <source>
        <dbReference type="SAM" id="Coils"/>
    </source>
</evidence>
<protein>
    <submittedName>
        <fullName evidence="3">Uncharacterized protein</fullName>
    </submittedName>
</protein>
<reference evidence="3" key="1">
    <citation type="journal article" date="2022" name="Int. J. Mol. Sci.">
        <title>Draft Genome of Tanacetum Coccineum: Genomic Comparison of Closely Related Tanacetum-Family Plants.</title>
        <authorList>
            <person name="Yamashiro T."/>
            <person name="Shiraishi A."/>
            <person name="Nakayama K."/>
            <person name="Satake H."/>
        </authorList>
    </citation>
    <scope>NUCLEOTIDE SEQUENCE</scope>
</reference>
<feature type="coiled-coil region" evidence="1">
    <location>
        <begin position="221"/>
        <end position="325"/>
    </location>
</feature>
<keyword evidence="1" id="KW-0175">Coiled coil</keyword>
<sequence length="475" mass="53892">MLTKRPNLATHDLHKTALGSSNPWNLKQAKLSQPTMYDGHALLNPTHTFVKVHDSEDSFVHAKVSRTKMSERLGTIKPINYAELNALYSHFVPQKELSREQVYWLPTVETTSQSSTQLNLLEKVILALIVLASDIVVPPSSNFLCEELRYNCDREHSKVVELEAEILKKQQMLNESKKCCAFIEKNHVNLQVKFQKYKECLQNQRVCDNSNSTTSNVIFEINKLKDQLQGKDDTIRNLQTQINITRMLNVGSTVGSFDRQALETELTQLKDALTSVRIQIDGYKAKNVNLKRRYEELSKSNAYSRSTFTAKINALTAENAKLKTELSGKKSSGSTASEKPKVLASGMYNHSLKVVPIQKEPTEIGVKPTPLPKKKQVTFQEPPRTSNRPTRKPPVQQNKKPNVPVNLSTRTKHATESRKLMPKSHTRNHRILPSKSVNARRAVDHNRELNVVDHNQFVIRSLKSVNTKPLRPNIV</sequence>
<dbReference type="Proteomes" id="UP001151760">
    <property type="component" value="Unassembled WGS sequence"/>
</dbReference>
<organism evidence="3 4">
    <name type="scientific">Tanacetum coccineum</name>
    <dbReference type="NCBI Taxonomy" id="301880"/>
    <lineage>
        <taxon>Eukaryota</taxon>
        <taxon>Viridiplantae</taxon>
        <taxon>Streptophyta</taxon>
        <taxon>Embryophyta</taxon>
        <taxon>Tracheophyta</taxon>
        <taxon>Spermatophyta</taxon>
        <taxon>Magnoliopsida</taxon>
        <taxon>eudicotyledons</taxon>
        <taxon>Gunneridae</taxon>
        <taxon>Pentapetalae</taxon>
        <taxon>asterids</taxon>
        <taxon>campanulids</taxon>
        <taxon>Asterales</taxon>
        <taxon>Asteraceae</taxon>
        <taxon>Asteroideae</taxon>
        <taxon>Anthemideae</taxon>
        <taxon>Anthemidinae</taxon>
        <taxon>Tanacetum</taxon>
    </lineage>
</organism>
<evidence type="ECO:0000256" key="2">
    <source>
        <dbReference type="SAM" id="MobiDB-lite"/>
    </source>
</evidence>
<name>A0ABQ4Z2Q1_9ASTR</name>
<reference evidence="3" key="2">
    <citation type="submission" date="2022-01" db="EMBL/GenBank/DDBJ databases">
        <authorList>
            <person name="Yamashiro T."/>
            <person name="Shiraishi A."/>
            <person name="Satake H."/>
            <person name="Nakayama K."/>
        </authorList>
    </citation>
    <scope>NUCLEOTIDE SEQUENCE</scope>
</reference>
<feature type="compositionally biased region" description="Polar residues" evidence="2">
    <location>
        <begin position="377"/>
        <end position="388"/>
    </location>
</feature>
<feature type="compositionally biased region" description="Polar residues" evidence="2">
    <location>
        <begin position="395"/>
        <end position="409"/>
    </location>
</feature>
<accession>A0ABQ4Z2Q1</accession>
<feature type="region of interest" description="Disordered" evidence="2">
    <location>
        <begin position="359"/>
        <end position="428"/>
    </location>
</feature>